<dbReference type="OrthoDB" id="2646539at2759"/>
<dbReference type="Proteomes" id="UP000188320">
    <property type="component" value="Unassembled WGS sequence"/>
</dbReference>
<proteinExistence type="predicted"/>
<reference evidence="4" key="1">
    <citation type="submission" date="2017-01" db="EMBL/GenBank/DDBJ databases">
        <authorList>
            <person name="Wang Y."/>
            <person name="White M."/>
            <person name="Kvist S."/>
            <person name="Moncalvo J.-M."/>
        </authorList>
    </citation>
    <scope>NUCLEOTIDE SEQUENCE [LARGE SCALE GENOMIC DNA]</scope>
    <source>
        <strain evidence="4">COL-18-3</strain>
    </source>
</reference>
<protein>
    <submittedName>
        <fullName evidence="3">Retrotransposon-derived protein PEG10</fullName>
    </submittedName>
</protein>
<evidence type="ECO:0000313" key="4">
    <source>
        <dbReference type="Proteomes" id="UP000188320"/>
    </source>
</evidence>
<dbReference type="CDD" id="cd00303">
    <property type="entry name" value="retropepsin_like"/>
    <property type="match status" value="1"/>
</dbReference>
<gene>
    <name evidence="3" type="ORF">AX774_g2048</name>
</gene>
<feature type="compositionally biased region" description="Polar residues" evidence="1">
    <location>
        <begin position="492"/>
        <end position="501"/>
    </location>
</feature>
<feature type="domain" description="Ty3 transposon capsid-like protein" evidence="2">
    <location>
        <begin position="54"/>
        <end position="191"/>
    </location>
</feature>
<dbReference type="InterPro" id="IPR045358">
    <property type="entry name" value="Ty3_capsid"/>
</dbReference>
<dbReference type="InterPro" id="IPR021109">
    <property type="entry name" value="Peptidase_aspartic_dom_sf"/>
</dbReference>
<name>A0A1R1PTZ0_ZANCU</name>
<keyword evidence="4" id="KW-1185">Reference proteome</keyword>
<evidence type="ECO:0000313" key="3">
    <source>
        <dbReference type="EMBL" id="OMH84428.1"/>
    </source>
</evidence>
<feature type="region of interest" description="Disordered" evidence="1">
    <location>
        <begin position="185"/>
        <end position="229"/>
    </location>
</feature>
<evidence type="ECO:0000259" key="2">
    <source>
        <dbReference type="Pfam" id="PF19259"/>
    </source>
</evidence>
<evidence type="ECO:0000256" key="1">
    <source>
        <dbReference type="SAM" id="MobiDB-lite"/>
    </source>
</evidence>
<feature type="compositionally biased region" description="Polar residues" evidence="1">
    <location>
        <begin position="185"/>
        <end position="195"/>
    </location>
</feature>
<accession>A0A1R1PTZ0</accession>
<feature type="compositionally biased region" description="Basic residues" evidence="1">
    <location>
        <begin position="219"/>
        <end position="229"/>
    </location>
</feature>
<dbReference type="Pfam" id="PF19259">
    <property type="entry name" value="Ty3_capsid"/>
    <property type="match status" value="1"/>
</dbReference>
<feature type="compositionally biased region" description="Basic and acidic residues" evidence="1">
    <location>
        <begin position="534"/>
        <end position="554"/>
    </location>
</feature>
<dbReference type="EMBL" id="LSSK01000198">
    <property type="protein sequence ID" value="OMH84428.1"/>
    <property type="molecule type" value="Genomic_DNA"/>
</dbReference>
<sequence>MSEKKSAEKKAAETNPFRMAELKSPELEKFDGSAANYDIFMSRLRFHYWSYPEHFELDKQKIKFIGSHLTGAASLWFLNLVDSKPTLLEDYDIFLAAFKSRFSDPTAQATAINKMTNLKQGKRPLAEHAADFITYANLSGFNDVAKIHTFVNSLNKDILLYLFATELPNTLDEVINVAARVENRTNPKQPTTNGTNGCGCHYPPPPLPPQTPRTPGTPHPRRTPAQKRPKPVSLLLKTGPFCSRLPSQKGFKRPHPTVAGKLLLGNSYSRYTNSSDVPKKFLKLIKLTNENIDYPVLALIDSGASANFICEKYLKELNLPTERLDRPVAVETIDGKPLSETDIGYKAHRIKLTIGQHQEYTDLYPIRSQHAKIILGLSWLRKHNPSIDWPSLSIKIDSNFCKYRSLPKTETLNMVYRCPDPSDDESETRKSKLAANPYIRTRELKPRYTKVGLPNVDKTPFFGKKWAEKIRSSYFSDLMELQECVNQATNKATNKQEQNTDPMPIPPVNQEPGSESDYFSADEPEIAKQTEANQADHAEFEEPKQPAETKEEKPPQITEISPPTLEPKNAPPDTATPSTIRNTHSRRSPALKNK</sequence>
<dbReference type="PANTHER" id="PTHR15503:SF22">
    <property type="entry name" value="TRANSPOSON TY3-I GAG POLYPROTEIN"/>
    <property type="match status" value="1"/>
</dbReference>
<dbReference type="PANTHER" id="PTHR15503">
    <property type="entry name" value="LDOC1 RELATED"/>
    <property type="match status" value="1"/>
</dbReference>
<comment type="caution">
    <text evidence="3">The sequence shown here is derived from an EMBL/GenBank/DDBJ whole genome shotgun (WGS) entry which is preliminary data.</text>
</comment>
<organism evidence="3 4">
    <name type="scientific">Zancudomyces culisetae</name>
    <name type="common">Gut fungus</name>
    <name type="synonym">Smittium culisetae</name>
    <dbReference type="NCBI Taxonomy" id="1213189"/>
    <lineage>
        <taxon>Eukaryota</taxon>
        <taxon>Fungi</taxon>
        <taxon>Fungi incertae sedis</taxon>
        <taxon>Zoopagomycota</taxon>
        <taxon>Kickxellomycotina</taxon>
        <taxon>Harpellomycetes</taxon>
        <taxon>Harpellales</taxon>
        <taxon>Legeriomycetaceae</taxon>
        <taxon>Zancudomyces</taxon>
    </lineage>
</organism>
<dbReference type="Gene3D" id="2.40.70.10">
    <property type="entry name" value="Acid Proteases"/>
    <property type="match status" value="1"/>
</dbReference>
<dbReference type="Pfam" id="PF08284">
    <property type="entry name" value="RVP_2"/>
    <property type="match status" value="1"/>
</dbReference>
<dbReference type="AlphaFoldDB" id="A0A1R1PTZ0"/>
<dbReference type="SUPFAM" id="SSF50630">
    <property type="entry name" value="Acid proteases"/>
    <property type="match status" value="1"/>
</dbReference>
<dbReference type="InterPro" id="IPR032567">
    <property type="entry name" value="RTL1-rel"/>
</dbReference>
<feature type="region of interest" description="Disordered" evidence="1">
    <location>
        <begin position="492"/>
        <end position="594"/>
    </location>
</feature>
<feature type="compositionally biased region" description="Basic residues" evidence="1">
    <location>
        <begin position="583"/>
        <end position="594"/>
    </location>
</feature>
<feature type="compositionally biased region" description="Pro residues" evidence="1">
    <location>
        <begin position="202"/>
        <end position="218"/>
    </location>
</feature>